<dbReference type="SUPFAM" id="SSF54285">
    <property type="entry name" value="MoaD/ThiS"/>
    <property type="match status" value="1"/>
</dbReference>
<name>A0A212LT65_9FIRM</name>
<dbReference type="AlphaFoldDB" id="A0A212LT65"/>
<dbReference type="InterPro" id="IPR016155">
    <property type="entry name" value="Mopterin_synth/thiamin_S_b"/>
</dbReference>
<dbReference type="Gene3D" id="3.10.20.30">
    <property type="match status" value="1"/>
</dbReference>
<dbReference type="InterPro" id="IPR003749">
    <property type="entry name" value="ThiS/MoaD-like"/>
</dbReference>
<accession>A0A212LT65</accession>
<organism evidence="1">
    <name type="scientific">uncultured Sporomusa sp</name>
    <dbReference type="NCBI Taxonomy" id="307249"/>
    <lineage>
        <taxon>Bacteria</taxon>
        <taxon>Bacillati</taxon>
        <taxon>Bacillota</taxon>
        <taxon>Negativicutes</taxon>
        <taxon>Selenomonadales</taxon>
        <taxon>Sporomusaceae</taxon>
        <taxon>Sporomusa</taxon>
        <taxon>environmental samples</taxon>
    </lineage>
</organism>
<evidence type="ECO:0000313" key="1">
    <source>
        <dbReference type="EMBL" id="SCM80748.1"/>
    </source>
</evidence>
<gene>
    <name evidence="1" type="ORF">KL86SPO_30926</name>
</gene>
<reference evidence="1" key="1">
    <citation type="submission" date="2016-08" db="EMBL/GenBank/DDBJ databases">
        <authorList>
            <person name="Seilhamer J.J."/>
        </authorList>
    </citation>
    <scope>NUCLEOTIDE SEQUENCE</scope>
    <source>
        <strain evidence="1">86</strain>
    </source>
</reference>
<dbReference type="CDD" id="cd17040">
    <property type="entry name" value="Ubl_MoaD_like"/>
    <property type="match status" value="1"/>
</dbReference>
<sequence length="78" mass="8396">MVLEVRLYATLRRYTPASPNGVITVVVPDGSTVLDVVRKINIDPAEIHLIMINGIGCEFDKPVHEGDRVGLFPPVGGG</sequence>
<dbReference type="InterPro" id="IPR012675">
    <property type="entry name" value="Beta-grasp_dom_sf"/>
</dbReference>
<dbReference type="EMBL" id="FMJE01000003">
    <property type="protein sequence ID" value="SCM80748.1"/>
    <property type="molecule type" value="Genomic_DNA"/>
</dbReference>
<protein>
    <submittedName>
        <fullName evidence="1">MoaD-like protein</fullName>
    </submittedName>
</protein>
<proteinExistence type="predicted"/>
<dbReference type="RefSeq" id="WP_288183995.1">
    <property type="nucleotide sequence ID" value="NZ_LT608335.1"/>
</dbReference>
<dbReference type="Pfam" id="PF02597">
    <property type="entry name" value="ThiS"/>
    <property type="match status" value="1"/>
</dbReference>